<dbReference type="InterPro" id="IPR026274">
    <property type="entry name" value="tRNA_wybutosine_synth_prot_2"/>
</dbReference>
<reference evidence="8 9" key="1">
    <citation type="journal article" date="2011" name="Proc. Natl. Acad. Sci. U.S.A.">
        <title>Comparative genomics of xylose-fermenting fungi for enhanced biofuel production.</title>
        <authorList>
            <person name="Wohlbach D.J."/>
            <person name="Kuo A."/>
            <person name="Sato T.K."/>
            <person name="Potts K.M."/>
            <person name="Salamov A.A."/>
            <person name="LaButti K.M."/>
            <person name="Sun H."/>
            <person name="Clum A."/>
            <person name="Pangilinan J.L."/>
            <person name="Lindquist E.A."/>
            <person name="Lucas S."/>
            <person name="Lapidus A."/>
            <person name="Jin M."/>
            <person name="Gunawan C."/>
            <person name="Balan V."/>
            <person name="Dale B.E."/>
            <person name="Jeffries T.W."/>
            <person name="Zinkel R."/>
            <person name="Barry K.W."/>
            <person name="Grigoriev I.V."/>
            <person name="Gasch A.P."/>
        </authorList>
    </citation>
    <scope>NUCLEOTIDE SEQUENCE [LARGE SCALE GENOMIC DNA]</scope>
    <source>
        <strain evidence="9">ATCC 10573 / BCRC 21748 / CBS 615 / JCM 9827 / NBRC 10315 / NRRL Y-1498 / VKM Y-70</strain>
    </source>
</reference>
<evidence type="ECO:0000256" key="2">
    <source>
        <dbReference type="ARBA" id="ARBA00022679"/>
    </source>
</evidence>
<dbReference type="InterPro" id="IPR029063">
    <property type="entry name" value="SAM-dependent_MTases_sf"/>
</dbReference>
<dbReference type="STRING" id="590646.G3BBX2"/>
<protein>
    <recommendedName>
        <fullName evidence="6">tRNA wybutosine-synthesizing protein 2</fullName>
        <shortName evidence="6">tRNA-yW-synthesizing protein 2</shortName>
    </recommendedName>
    <alternativeName>
        <fullName evidence="6">tRNA(Phe) (4-demethylwyosine(37)-C(7)) aminocarboxypropyltransferase</fullName>
    </alternativeName>
</protein>
<dbReference type="PROSITE" id="PS51684">
    <property type="entry name" value="SAM_MT_TRM5_TYW2"/>
    <property type="match status" value="1"/>
</dbReference>
<keyword evidence="2 6" id="KW-0808">Transferase</keyword>
<dbReference type="GO" id="GO:0008175">
    <property type="term" value="F:tRNA methyltransferase activity"/>
    <property type="evidence" value="ECO:0007669"/>
    <property type="project" value="TreeGrafter"/>
</dbReference>
<dbReference type="GO" id="GO:0030488">
    <property type="term" value="P:tRNA methylation"/>
    <property type="evidence" value="ECO:0007669"/>
    <property type="project" value="TreeGrafter"/>
</dbReference>
<evidence type="ECO:0000313" key="8">
    <source>
        <dbReference type="EMBL" id="EGV60102.1"/>
    </source>
</evidence>
<dbReference type="GeneID" id="18249206"/>
<keyword evidence="9" id="KW-1185">Reference proteome</keyword>
<dbReference type="Pfam" id="PF02475">
    <property type="entry name" value="TRM5-TYW2_MTfase"/>
    <property type="match status" value="1"/>
</dbReference>
<dbReference type="KEGG" id="cten:18249206"/>
<evidence type="ECO:0000256" key="5">
    <source>
        <dbReference type="ARBA" id="ARBA00049400"/>
    </source>
</evidence>
<name>G3BBX2_CANTC</name>
<dbReference type="SUPFAM" id="SSF53335">
    <property type="entry name" value="S-adenosyl-L-methionine-dependent methyltransferases"/>
    <property type="match status" value="1"/>
</dbReference>
<dbReference type="InterPro" id="IPR030382">
    <property type="entry name" value="MeTrfase_TRM5/TYW2"/>
</dbReference>
<dbReference type="HOGENOM" id="CLU_023588_0_0_1"/>
<dbReference type="GO" id="GO:0031591">
    <property type="term" value="P:wybutosine biosynthetic process"/>
    <property type="evidence" value="ECO:0007669"/>
    <property type="project" value="InterPro"/>
</dbReference>
<dbReference type="UniPathway" id="UPA00375"/>
<comment type="function">
    <text evidence="6">S-adenosyl-L-methionine-dependent transferase that acts as a component of the wybutosine biosynthesis pathway. Wybutosine is a hyper modified guanosine with a tricyclic base found at the 3'-position adjacent to the anticodon of eukaryotic phenylalanine tRNA. Catalyzes the transfer of the alpha-amino-alpha-carboxypropyl (acp) group from S-adenosyl-L-methionine to the C-7 position of 4-demethylwyosine (imG-14) to produce wybutosine-86.</text>
</comment>
<keyword evidence="3 6" id="KW-0949">S-adenosyl-L-methionine</keyword>
<dbReference type="PIRSF" id="PIRSF038972">
    <property type="entry name" value="Trm12"/>
    <property type="match status" value="1"/>
</dbReference>
<proteinExistence type="inferred from homology"/>
<dbReference type="Gene3D" id="3.40.50.150">
    <property type="entry name" value="Vaccinia Virus protein VP39"/>
    <property type="match status" value="1"/>
</dbReference>
<accession>G3BBX2</accession>
<dbReference type="OrthoDB" id="2387925at2759"/>
<evidence type="ECO:0000259" key="7">
    <source>
        <dbReference type="PROSITE" id="PS51684"/>
    </source>
</evidence>
<gene>
    <name evidence="8" type="ORF">CANTEDRAFT_126976</name>
</gene>
<comment type="subcellular location">
    <subcellularLocation>
        <location evidence="6">Cytoplasm</location>
    </subcellularLocation>
</comment>
<evidence type="ECO:0000256" key="1">
    <source>
        <dbReference type="ARBA" id="ARBA00004797"/>
    </source>
</evidence>
<evidence type="ECO:0000256" key="6">
    <source>
        <dbReference type="PIRNR" id="PIRNR038972"/>
    </source>
</evidence>
<dbReference type="GO" id="GO:0008757">
    <property type="term" value="F:S-adenosylmethionine-dependent methyltransferase activity"/>
    <property type="evidence" value="ECO:0007669"/>
    <property type="project" value="InterPro"/>
</dbReference>
<organism evidence="9">
    <name type="scientific">Candida tenuis (strain ATCC 10573 / BCRC 21748 / CBS 615 / JCM 9827 / NBRC 10315 / NRRL Y-1498 / VKM Y-70)</name>
    <name type="common">Yeast</name>
    <name type="synonym">Yamadazyma tenuis</name>
    <dbReference type="NCBI Taxonomy" id="590646"/>
    <lineage>
        <taxon>Eukaryota</taxon>
        <taxon>Fungi</taxon>
        <taxon>Dikarya</taxon>
        <taxon>Ascomycota</taxon>
        <taxon>Saccharomycotina</taxon>
        <taxon>Pichiomycetes</taxon>
        <taxon>Debaryomycetaceae</taxon>
        <taxon>Yamadazyma</taxon>
    </lineage>
</organism>
<dbReference type="eggNOG" id="KOG1227">
    <property type="taxonomic scope" value="Eukaryota"/>
</dbReference>
<keyword evidence="4 6" id="KW-0819">tRNA processing</keyword>
<dbReference type="GO" id="GO:0102522">
    <property type="term" value="F:tRNA 4-demethylwyosine alpha-amino-alpha-carboxypropyltransferase activity"/>
    <property type="evidence" value="ECO:0007669"/>
    <property type="project" value="UniProtKB-EC"/>
</dbReference>
<dbReference type="AlphaFoldDB" id="G3BBX2"/>
<dbReference type="InterPro" id="IPR056743">
    <property type="entry name" value="TRM5-TYW2-like_MTfase"/>
</dbReference>
<comment type="catalytic activity">
    <reaction evidence="5">
        <text>4-demethylwyosine(37) in tRNA(Phe) + S-adenosyl-L-methionine = 4-demethyl-7-[(3S)-3-amino-3-carboxypropyl]wyosine(37) in tRNA(Phe) + S-methyl-5'-thioadenosine + H(+)</text>
        <dbReference type="Rhea" id="RHEA:36355"/>
        <dbReference type="Rhea" id="RHEA-COMP:10164"/>
        <dbReference type="Rhea" id="RHEA-COMP:10378"/>
        <dbReference type="ChEBI" id="CHEBI:15378"/>
        <dbReference type="ChEBI" id="CHEBI:17509"/>
        <dbReference type="ChEBI" id="CHEBI:59789"/>
        <dbReference type="ChEBI" id="CHEBI:64315"/>
        <dbReference type="ChEBI" id="CHEBI:73550"/>
        <dbReference type="EC" id="2.5.1.114"/>
    </reaction>
</comment>
<sequence length="379" mass="43163">MEKSASAWVFFTTVPDSQRSSVAASVTAVGVPPGSIVYGVYDPPPAIAPVSDLESTIRQLYKEKNWAFDEGLAPFIPKRWVVYEPMVLFNAGTFDVAAWQHELDVIDRDLLFQRLLHTHFPRLTHIAINKPIDPHTVMRIPMNILGVHGDFGPSPTARSLESPTTADFTSAFWCTTTQNGIRQTWAPMYTMFSRGNIKEKKRLLDSYTALNHTWVVDLYAGIGYFSLCYARNGGRLMCWELNPWSVEALVRNCRLNNFSCKRDSMEYDPNTQVFVFNDTNEKCIETVTRLWNTPLPISHINLGLLPSSRQSWPIANRLLELSTLPTVVHVHENVHKNQLESTLESVADEFPFTRPLDTFLVKTFAPDVWHTVYDLQKEL</sequence>
<dbReference type="PANTHER" id="PTHR23245:SF25">
    <property type="entry name" value="TRNA WYBUTOSINE-SYNTHESIZING PROTEIN 2 HOMOLOG"/>
    <property type="match status" value="1"/>
</dbReference>
<dbReference type="Proteomes" id="UP000000707">
    <property type="component" value="Unassembled WGS sequence"/>
</dbReference>
<dbReference type="GO" id="GO:0005737">
    <property type="term" value="C:cytoplasm"/>
    <property type="evidence" value="ECO:0007669"/>
    <property type="project" value="UniProtKB-SubCell"/>
</dbReference>
<feature type="domain" description="SAM-dependent methyltransferase TRM5/TYW2-type" evidence="7">
    <location>
        <begin position="120"/>
        <end position="379"/>
    </location>
</feature>
<dbReference type="EMBL" id="GL996528">
    <property type="protein sequence ID" value="EGV60102.1"/>
    <property type="molecule type" value="Genomic_DNA"/>
</dbReference>
<evidence type="ECO:0000313" key="9">
    <source>
        <dbReference type="Proteomes" id="UP000000707"/>
    </source>
</evidence>
<comment type="similarity">
    <text evidence="6">Belongs to the class I-like SAM-binding methyltransferase superfamily. TRM5/TYW2 family.</text>
</comment>
<dbReference type="PANTHER" id="PTHR23245">
    <property type="entry name" value="TRNA METHYLTRANSFERASE"/>
    <property type="match status" value="1"/>
</dbReference>
<keyword evidence="6" id="KW-0963">Cytoplasm</keyword>
<evidence type="ECO:0000256" key="4">
    <source>
        <dbReference type="ARBA" id="ARBA00022694"/>
    </source>
</evidence>
<comment type="pathway">
    <text evidence="1 6">tRNA modification; wybutosine-tRNA(Phe) biosynthesis.</text>
</comment>
<evidence type="ECO:0000256" key="3">
    <source>
        <dbReference type="ARBA" id="ARBA00022691"/>
    </source>
</evidence>